<evidence type="ECO:0000256" key="1">
    <source>
        <dbReference type="SAM" id="MobiDB-lite"/>
    </source>
</evidence>
<name>W9SE99_9ROSA</name>
<organism evidence="2 3">
    <name type="scientific">Morus notabilis</name>
    <dbReference type="NCBI Taxonomy" id="981085"/>
    <lineage>
        <taxon>Eukaryota</taxon>
        <taxon>Viridiplantae</taxon>
        <taxon>Streptophyta</taxon>
        <taxon>Embryophyta</taxon>
        <taxon>Tracheophyta</taxon>
        <taxon>Spermatophyta</taxon>
        <taxon>Magnoliopsida</taxon>
        <taxon>eudicotyledons</taxon>
        <taxon>Gunneridae</taxon>
        <taxon>Pentapetalae</taxon>
        <taxon>rosids</taxon>
        <taxon>fabids</taxon>
        <taxon>Rosales</taxon>
        <taxon>Moraceae</taxon>
        <taxon>Moreae</taxon>
        <taxon>Morus</taxon>
    </lineage>
</organism>
<sequence>MAKNGGGSSKGPVAESGEAEALWNAIGDMEQRIEIKFDKFLQEMPEALSNSRPTDIEGSGETRCQRQDREFSGTPPRHHHHRHCPQFPLQSEDSESERFKLRIDIPEFDGYLDIERFLDWVKTVDNFIDYMDIPKKEQNCAQGSRSTGEYTEEFLRLSARNNLHESSLQQVARFI</sequence>
<reference evidence="3" key="1">
    <citation type="submission" date="2013-01" db="EMBL/GenBank/DDBJ databases">
        <title>Draft Genome Sequence of a Mulberry Tree, Morus notabilis C.K. Schneid.</title>
        <authorList>
            <person name="He N."/>
            <person name="Zhao S."/>
        </authorList>
    </citation>
    <scope>NUCLEOTIDE SEQUENCE</scope>
</reference>
<feature type="region of interest" description="Disordered" evidence="1">
    <location>
        <begin position="48"/>
        <end position="91"/>
    </location>
</feature>
<dbReference type="Proteomes" id="UP000030645">
    <property type="component" value="Unassembled WGS sequence"/>
</dbReference>
<dbReference type="AlphaFoldDB" id="W9SE99"/>
<keyword evidence="3" id="KW-1185">Reference proteome</keyword>
<evidence type="ECO:0008006" key="4">
    <source>
        <dbReference type="Google" id="ProtNLM"/>
    </source>
</evidence>
<accession>W9SE99</accession>
<gene>
    <name evidence="2" type="ORF">L484_000542</name>
</gene>
<dbReference type="EMBL" id="KE621809">
    <property type="protein sequence ID" value="EXC41629.1"/>
    <property type="molecule type" value="Genomic_DNA"/>
</dbReference>
<evidence type="ECO:0000313" key="2">
    <source>
        <dbReference type="EMBL" id="EXC41629.1"/>
    </source>
</evidence>
<evidence type="ECO:0000313" key="3">
    <source>
        <dbReference type="Proteomes" id="UP000030645"/>
    </source>
</evidence>
<proteinExistence type="predicted"/>
<protein>
    <recommendedName>
        <fullName evidence="4">Retrotransposon gag domain-containing protein</fullName>
    </recommendedName>
</protein>